<feature type="compositionally biased region" description="Low complexity" evidence="4">
    <location>
        <begin position="55"/>
        <end position="72"/>
    </location>
</feature>
<evidence type="ECO:0000256" key="1">
    <source>
        <dbReference type="ARBA" id="ARBA00004496"/>
    </source>
</evidence>
<dbReference type="InterPro" id="IPR036872">
    <property type="entry name" value="CH_dom_sf"/>
</dbReference>
<protein>
    <recommendedName>
        <fullName evidence="5">Calponin-homology (CH) domain-containing protein</fullName>
    </recommendedName>
</protein>
<dbReference type="GO" id="GO:0000278">
    <property type="term" value="P:mitotic cell cycle"/>
    <property type="evidence" value="ECO:0007669"/>
    <property type="project" value="TreeGrafter"/>
</dbReference>
<sequence>MPTVESFDGNLNKKRSGTKHTVSFRPRTYQPAPVPPREFMKRRSEAMVLGEEDISFGSSAPSPQSTSSQRSSLEGPRQLRLKRRKMSNKLLPTPPSLSQEEEAELAPYSLPLDLLPPAASFHHLNDKPTKQQLNPLLKEDISRAEMYEDSWLLAQESSVSQLLNSILSPAFAERSNPQAPTIRTRFMSVYSSPPFPLLLKRLQASLLYGALAVPRDVLEKSSAAKLSGSGVGLNGRGWGWAEDLAVRKKFLNLFLETYESVALVPGLEVVIGREMFVIMPKNVLDQRKIIEGFVERYLMRNEDALACPPIGDTCRRGAAEWHSQGDNEDWGSAIWLLRKSILRSLMLVLLMDKAKTQGILDGNNLFKKSSPHKSSASVLHAFSRLLLPSAGDILRPLGHLNYLPEVSQCPLEEYEYEITNLAVDVRDGVRLTRVVELLLYPGSPTASPGKTPQGKWPLTSNLKFPATSRAHKLHNVSIGLSALDSVGGNPRGVTAKDVVDGSREKTVGLLWGIVSRWGLEKLVDWSEVKREIRSLQTRKAPADTRYSASLITDDYDNKPTDHARLLKDWAGCIASAHGIQVNNLTTSFGDGRVFQNIVEEYEQYFPTSVRMEKNAPLKAKLRALGCSSYFGKREEAGLFV</sequence>
<feature type="region of interest" description="Disordered" evidence="4">
    <location>
        <begin position="1"/>
        <end position="104"/>
    </location>
</feature>
<evidence type="ECO:0000259" key="5">
    <source>
        <dbReference type="PROSITE" id="PS50021"/>
    </source>
</evidence>
<dbReference type="Proteomes" id="UP000246991">
    <property type="component" value="Unassembled WGS sequence"/>
</dbReference>
<dbReference type="InterPro" id="IPR051185">
    <property type="entry name" value="ASPM"/>
</dbReference>
<dbReference type="GO" id="GO:0051295">
    <property type="term" value="P:establishment of meiotic spindle localization"/>
    <property type="evidence" value="ECO:0007669"/>
    <property type="project" value="TreeGrafter"/>
</dbReference>
<keyword evidence="3" id="KW-0112">Calmodulin-binding</keyword>
<dbReference type="Pfam" id="PF00307">
    <property type="entry name" value="CH"/>
    <property type="match status" value="1"/>
</dbReference>
<dbReference type="InterPro" id="IPR001715">
    <property type="entry name" value="CH_dom"/>
</dbReference>
<evidence type="ECO:0000313" key="7">
    <source>
        <dbReference type="Proteomes" id="UP000246991"/>
    </source>
</evidence>
<dbReference type="GO" id="GO:0000922">
    <property type="term" value="C:spindle pole"/>
    <property type="evidence" value="ECO:0007669"/>
    <property type="project" value="TreeGrafter"/>
</dbReference>
<proteinExistence type="predicted"/>
<evidence type="ECO:0000256" key="3">
    <source>
        <dbReference type="ARBA" id="ARBA00022860"/>
    </source>
</evidence>
<dbReference type="CDD" id="cd21223">
    <property type="entry name" value="CH_ASPM_rpt1"/>
    <property type="match status" value="1"/>
</dbReference>
<dbReference type="SUPFAM" id="SSF47576">
    <property type="entry name" value="Calponin-homology domain, CH-domain"/>
    <property type="match status" value="1"/>
</dbReference>
<dbReference type="AlphaFoldDB" id="A0A317SRP3"/>
<dbReference type="PANTHER" id="PTHR22706">
    <property type="entry name" value="ASSEMBLY FACTOR FOR SPINDLE MICROTUBULES"/>
    <property type="match status" value="1"/>
</dbReference>
<dbReference type="GO" id="GO:0005737">
    <property type="term" value="C:cytoplasm"/>
    <property type="evidence" value="ECO:0007669"/>
    <property type="project" value="UniProtKB-SubCell"/>
</dbReference>
<dbReference type="PROSITE" id="PS50021">
    <property type="entry name" value="CH"/>
    <property type="match status" value="1"/>
</dbReference>
<gene>
    <name evidence="6" type="ORF">C7212DRAFT_357265</name>
</gene>
<comment type="caution">
    <text evidence="6">The sequence shown here is derived from an EMBL/GenBank/DDBJ whole genome shotgun (WGS) entry which is preliminary data.</text>
</comment>
<dbReference type="EMBL" id="PYWC01000027">
    <property type="protein sequence ID" value="PWW77112.1"/>
    <property type="molecule type" value="Genomic_DNA"/>
</dbReference>
<dbReference type="Gene3D" id="1.10.418.10">
    <property type="entry name" value="Calponin-like domain"/>
    <property type="match status" value="1"/>
</dbReference>
<reference evidence="6 7" key="1">
    <citation type="submission" date="2018-03" db="EMBL/GenBank/DDBJ databases">
        <title>Genomes of Pezizomycetes fungi and the evolution of truffles.</title>
        <authorList>
            <person name="Murat C."/>
            <person name="Payen T."/>
            <person name="Noel B."/>
            <person name="Kuo A."/>
            <person name="Martin F.M."/>
        </authorList>
    </citation>
    <scope>NUCLEOTIDE SEQUENCE [LARGE SCALE GENOMIC DNA]</scope>
    <source>
        <strain evidence="6">091103-1</strain>
    </source>
</reference>
<dbReference type="GO" id="GO:0007051">
    <property type="term" value="P:spindle organization"/>
    <property type="evidence" value="ECO:0007669"/>
    <property type="project" value="TreeGrafter"/>
</dbReference>
<dbReference type="SMART" id="SM00033">
    <property type="entry name" value="CH"/>
    <property type="match status" value="1"/>
</dbReference>
<organism evidence="6 7">
    <name type="scientific">Tuber magnatum</name>
    <name type="common">white Piedmont truffle</name>
    <dbReference type="NCBI Taxonomy" id="42249"/>
    <lineage>
        <taxon>Eukaryota</taxon>
        <taxon>Fungi</taxon>
        <taxon>Dikarya</taxon>
        <taxon>Ascomycota</taxon>
        <taxon>Pezizomycotina</taxon>
        <taxon>Pezizomycetes</taxon>
        <taxon>Pezizales</taxon>
        <taxon>Tuberaceae</taxon>
        <taxon>Tuber</taxon>
    </lineage>
</organism>
<evidence type="ECO:0000256" key="4">
    <source>
        <dbReference type="SAM" id="MobiDB-lite"/>
    </source>
</evidence>
<comment type="subcellular location">
    <subcellularLocation>
        <location evidence="1">Cytoplasm</location>
    </subcellularLocation>
</comment>
<evidence type="ECO:0000313" key="6">
    <source>
        <dbReference type="EMBL" id="PWW77112.1"/>
    </source>
</evidence>
<name>A0A317SRP3_9PEZI</name>
<dbReference type="STRING" id="42249.A0A317SRP3"/>
<dbReference type="PANTHER" id="PTHR22706:SF1">
    <property type="entry name" value="ASSEMBLY FACTOR FOR SPINDLE MICROTUBULES"/>
    <property type="match status" value="1"/>
</dbReference>
<keyword evidence="2" id="KW-0963">Cytoplasm</keyword>
<evidence type="ECO:0000256" key="2">
    <source>
        <dbReference type="ARBA" id="ARBA00022490"/>
    </source>
</evidence>
<dbReference type="GO" id="GO:0005516">
    <property type="term" value="F:calmodulin binding"/>
    <property type="evidence" value="ECO:0007669"/>
    <property type="project" value="UniProtKB-KW"/>
</dbReference>
<keyword evidence="7" id="KW-1185">Reference proteome</keyword>
<feature type="domain" description="Calponin-homology (CH)" evidence="5">
    <location>
        <begin position="390"/>
        <end position="518"/>
    </location>
</feature>
<accession>A0A317SRP3</accession>
<dbReference type="OrthoDB" id="76388at2759"/>